<accession>A0A4R1GNG9</accession>
<dbReference type="OrthoDB" id="6088895at2"/>
<keyword evidence="2" id="KW-1185">Reference proteome</keyword>
<dbReference type="Gene3D" id="3.30.160.100">
    <property type="entry name" value="Ribosome hibernation promotion factor-like"/>
    <property type="match status" value="1"/>
</dbReference>
<proteinExistence type="predicted"/>
<dbReference type="RefSeq" id="WP_132287042.1">
    <property type="nucleotide sequence ID" value="NZ_SMFU01000007.1"/>
</dbReference>
<protein>
    <recommendedName>
        <fullName evidence="3">Ribosomal subunit interface protein</fullName>
    </recommendedName>
</protein>
<sequence length="106" mass="12154">MITAVNFRHGIDNPAAMQRIQSRLDRIASKTSQARRIEVVLDRIAYDGSPACNYECHISFRGKEKKNLDIRADKRHPDMAIDDAFDRLNMALSGSLNRRNRKRRAG</sequence>
<dbReference type="InterPro" id="IPR003489">
    <property type="entry name" value="RHF/RaiA"/>
</dbReference>
<comment type="caution">
    <text evidence="1">The sequence shown here is derived from an EMBL/GenBank/DDBJ whole genome shotgun (WGS) entry which is preliminary data.</text>
</comment>
<dbReference type="EMBL" id="SMFU01000007">
    <property type="protein sequence ID" value="TCK08425.1"/>
    <property type="molecule type" value="Genomic_DNA"/>
</dbReference>
<reference evidence="1 2" key="1">
    <citation type="submission" date="2019-03" db="EMBL/GenBank/DDBJ databases">
        <title>Genomic Encyclopedia of Archaeal and Bacterial Type Strains, Phase II (KMG-II): from individual species to whole genera.</title>
        <authorList>
            <person name="Goeker M."/>
        </authorList>
    </citation>
    <scope>NUCLEOTIDE SEQUENCE [LARGE SCALE GENOMIC DNA]</scope>
    <source>
        <strain evidence="1 2">DSM 27697</strain>
    </source>
</reference>
<organism evidence="1 2">
    <name type="scientific">Marinobacterium mangrovicola</name>
    <dbReference type="NCBI Taxonomy" id="1476959"/>
    <lineage>
        <taxon>Bacteria</taxon>
        <taxon>Pseudomonadati</taxon>
        <taxon>Pseudomonadota</taxon>
        <taxon>Gammaproteobacteria</taxon>
        <taxon>Oceanospirillales</taxon>
        <taxon>Oceanospirillaceae</taxon>
        <taxon>Marinobacterium</taxon>
    </lineage>
</organism>
<evidence type="ECO:0000313" key="1">
    <source>
        <dbReference type="EMBL" id="TCK08425.1"/>
    </source>
</evidence>
<evidence type="ECO:0000313" key="2">
    <source>
        <dbReference type="Proteomes" id="UP000294546"/>
    </source>
</evidence>
<evidence type="ECO:0008006" key="3">
    <source>
        <dbReference type="Google" id="ProtNLM"/>
    </source>
</evidence>
<gene>
    <name evidence="1" type="ORF">CLV83_0504</name>
</gene>
<dbReference type="Proteomes" id="UP000294546">
    <property type="component" value="Unassembled WGS sequence"/>
</dbReference>
<name>A0A4R1GNG9_9GAMM</name>
<dbReference type="SUPFAM" id="SSF69754">
    <property type="entry name" value="Ribosome binding protein Y (YfiA homologue)"/>
    <property type="match status" value="1"/>
</dbReference>
<dbReference type="Pfam" id="PF02482">
    <property type="entry name" value="Ribosomal_S30AE"/>
    <property type="match status" value="1"/>
</dbReference>
<dbReference type="InterPro" id="IPR036567">
    <property type="entry name" value="RHF-like"/>
</dbReference>
<dbReference type="AlphaFoldDB" id="A0A4R1GNG9"/>